<sequence>MTTYHLLGTDRDREGAEVIKLELWIAGIHHNLTDCLPNSVTKLALNNHYAVFAETCGDLDKPNLSKARKILEGSEKKFGSLKTQLKSVSTGAYIGIRTGTERLILARSEADVRLVVQLSHTLETAEEDEWVTLPHERGKLTVDG</sequence>
<accession>A0A167D7V0</accession>
<dbReference type="RefSeq" id="XP_018699467.1">
    <property type="nucleotide sequence ID" value="XM_018853345.1"/>
</dbReference>
<evidence type="ECO:0000313" key="1">
    <source>
        <dbReference type="EMBL" id="OAA42049.1"/>
    </source>
</evidence>
<comment type="caution">
    <text evidence="1">The sequence shown here is derived from an EMBL/GenBank/DDBJ whole genome shotgun (WGS) entry which is preliminary data.</text>
</comment>
<dbReference type="GeneID" id="30026036"/>
<dbReference type="EMBL" id="AZHB01000068">
    <property type="protein sequence ID" value="OAA42049.1"/>
    <property type="molecule type" value="Genomic_DNA"/>
</dbReference>
<reference evidence="1 2" key="1">
    <citation type="journal article" date="2016" name="Genome Biol. Evol.">
        <title>Divergent and convergent evolution of fungal pathogenicity.</title>
        <authorList>
            <person name="Shang Y."/>
            <person name="Xiao G."/>
            <person name="Zheng P."/>
            <person name="Cen K."/>
            <person name="Zhan S."/>
            <person name="Wang C."/>
        </authorList>
    </citation>
    <scope>NUCLEOTIDE SEQUENCE [LARGE SCALE GENOMIC DNA]</scope>
    <source>
        <strain evidence="1 2">ARSEF 2679</strain>
    </source>
</reference>
<gene>
    <name evidence="1" type="ORF">ISF_09744</name>
</gene>
<proteinExistence type="predicted"/>
<keyword evidence="2" id="KW-1185">Reference proteome</keyword>
<evidence type="ECO:0000313" key="2">
    <source>
        <dbReference type="Proteomes" id="UP000076744"/>
    </source>
</evidence>
<dbReference type="Proteomes" id="UP000076744">
    <property type="component" value="Unassembled WGS sequence"/>
</dbReference>
<organism evidence="1 2">
    <name type="scientific">Cordyceps fumosorosea (strain ARSEF 2679)</name>
    <name type="common">Isaria fumosorosea</name>
    <dbReference type="NCBI Taxonomy" id="1081104"/>
    <lineage>
        <taxon>Eukaryota</taxon>
        <taxon>Fungi</taxon>
        <taxon>Dikarya</taxon>
        <taxon>Ascomycota</taxon>
        <taxon>Pezizomycotina</taxon>
        <taxon>Sordariomycetes</taxon>
        <taxon>Hypocreomycetidae</taxon>
        <taxon>Hypocreales</taxon>
        <taxon>Cordycipitaceae</taxon>
        <taxon>Cordyceps</taxon>
    </lineage>
</organism>
<dbReference type="AlphaFoldDB" id="A0A167D7V0"/>
<protein>
    <submittedName>
        <fullName evidence="1">Uncharacterized protein</fullName>
    </submittedName>
</protein>
<name>A0A167D7V0_CORFA</name>